<sequence length="64" mass="7041">MASLKIHALLFAYALLAILLHPCLCQDIATSTMTSSRKFDGKAIDQGIAYVLMLLALFVTYLVH</sequence>
<protein>
    <recommendedName>
        <fullName evidence="5">Arabinogalactan peptide 22</fullName>
    </recommendedName>
</protein>
<evidence type="ECO:0008006" key="5">
    <source>
        <dbReference type="Google" id="ProtNLM"/>
    </source>
</evidence>
<evidence type="ECO:0000313" key="3">
    <source>
        <dbReference type="EMBL" id="THU62460.1"/>
    </source>
</evidence>
<keyword evidence="1" id="KW-0472">Membrane</keyword>
<dbReference type="PANTHER" id="PTHR33374">
    <property type="entry name" value="ARABINOGALACTAN PROTEIN 20"/>
    <property type="match status" value="1"/>
</dbReference>
<evidence type="ECO:0000256" key="1">
    <source>
        <dbReference type="SAM" id="Phobius"/>
    </source>
</evidence>
<gene>
    <name evidence="3" type="ORF">C4D60_Mb01t05380</name>
</gene>
<reference evidence="3 4" key="1">
    <citation type="journal article" date="2019" name="Nat. Plants">
        <title>Genome sequencing of Musa balbisiana reveals subgenome evolution and function divergence in polyploid bananas.</title>
        <authorList>
            <person name="Yao X."/>
        </authorList>
    </citation>
    <scope>NUCLEOTIDE SEQUENCE [LARGE SCALE GENOMIC DNA]</scope>
    <source>
        <strain evidence="4">cv. DH-PKW</strain>
        <tissue evidence="3">Leaves</tissue>
    </source>
</reference>
<dbReference type="Pfam" id="PF06376">
    <property type="entry name" value="AGP"/>
    <property type="match status" value="1"/>
</dbReference>
<feature type="transmembrane region" description="Helical" evidence="1">
    <location>
        <begin position="44"/>
        <end position="63"/>
    </location>
</feature>
<name>A0A4S8JKB5_MUSBA</name>
<keyword evidence="1" id="KW-1133">Transmembrane helix</keyword>
<comment type="caution">
    <text evidence="3">The sequence shown here is derived from an EMBL/GenBank/DDBJ whole genome shotgun (WGS) entry which is preliminary data.</text>
</comment>
<organism evidence="3 4">
    <name type="scientific">Musa balbisiana</name>
    <name type="common">Banana</name>
    <dbReference type="NCBI Taxonomy" id="52838"/>
    <lineage>
        <taxon>Eukaryota</taxon>
        <taxon>Viridiplantae</taxon>
        <taxon>Streptophyta</taxon>
        <taxon>Embryophyta</taxon>
        <taxon>Tracheophyta</taxon>
        <taxon>Spermatophyta</taxon>
        <taxon>Magnoliopsida</taxon>
        <taxon>Liliopsida</taxon>
        <taxon>Zingiberales</taxon>
        <taxon>Musaceae</taxon>
        <taxon>Musa</taxon>
    </lineage>
</organism>
<evidence type="ECO:0000256" key="2">
    <source>
        <dbReference type="SAM" id="SignalP"/>
    </source>
</evidence>
<accession>A0A4S8JKB5</accession>
<dbReference type="AlphaFoldDB" id="A0A4S8JKB5"/>
<proteinExistence type="predicted"/>
<dbReference type="InterPro" id="IPR009424">
    <property type="entry name" value="AGP16/20/22/41"/>
</dbReference>
<feature type="chain" id="PRO_5020476480" description="Arabinogalactan peptide 22" evidence="2">
    <location>
        <begin position="26"/>
        <end position="64"/>
    </location>
</feature>
<dbReference type="Proteomes" id="UP000317650">
    <property type="component" value="Chromosome 1"/>
</dbReference>
<keyword evidence="4" id="KW-1185">Reference proteome</keyword>
<keyword evidence="1" id="KW-0812">Transmembrane</keyword>
<evidence type="ECO:0000313" key="4">
    <source>
        <dbReference type="Proteomes" id="UP000317650"/>
    </source>
</evidence>
<feature type="signal peptide" evidence="2">
    <location>
        <begin position="1"/>
        <end position="25"/>
    </location>
</feature>
<keyword evidence="2" id="KW-0732">Signal</keyword>
<dbReference type="EMBL" id="PYDT01000004">
    <property type="protein sequence ID" value="THU62460.1"/>
    <property type="molecule type" value="Genomic_DNA"/>
</dbReference>